<reference evidence="12" key="2">
    <citation type="submission" date="2023-04" db="EMBL/GenBank/DDBJ databases">
        <authorList>
            <person name="Bruccoleri R.E."/>
            <person name="Oakeley E.J."/>
            <person name="Faust A.-M."/>
            <person name="Dessus-Babus S."/>
            <person name="Altorfer M."/>
            <person name="Burckhardt D."/>
            <person name="Oertli M."/>
            <person name="Naumann U."/>
            <person name="Petersen F."/>
            <person name="Wong J."/>
        </authorList>
    </citation>
    <scope>NUCLEOTIDE SEQUENCE</scope>
    <source>
        <strain evidence="12">GSM-AAB239-AS_SAM_17_03QT</strain>
        <tissue evidence="12">Leaf</tissue>
    </source>
</reference>
<dbReference type="GO" id="GO:0003712">
    <property type="term" value="F:transcription coregulator activity"/>
    <property type="evidence" value="ECO:0007669"/>
    <property type="project" value="TreeGrafter"/>
</dbReference>
<evidence type="ECO:0000256" key="1">
    <source>
        <dbReference type="ARBA" id="ARBA00004123"/>
    </source>
</evidence>
<evidence type="ECO:0000256" key="3">
    <source>
        <dbReference type="ARBA" id="ARBA00022737"/>
    </source>
</evidence>
<keyword evidence="11" id="KW-0539">Nucleus</keyword>
<accession>A0AAX6DIY0</accession>
<evidence type="ECO:0000256" key="8">
    <source>
        <dbReference type="ARBA" id="ARBA00023125"/>
    </source>
</evidence>
<name>A0AAX6DIY0_IRIPA</name>
<dbReference type="PANTHER" id="PTHR23335">
    <property type="entry name" value="CALMODULIN-BINDING TRANSCRIPTION ACTIVATOR CAMTA"/>
    <property type="match status" value="1"/>
</dbReference>
<keyword evidence="7" id="KW-0040">ANK repeat</keyword>
<dbReference type="Pfam" id="PF00612">
    <property type="entry name" value="IQ"/>
    <property type="match status" value="2"/>
</dbReference>
<organism evidence="12 13">
    <name type="scientific">Iris pallida</name>
    <name type="common">Sweet iris</name>
    <dbReference type="NCBI Taxonomy" id="29817"/>
    <lineage>
        <taxon>Eukaryota</taxon>
        <taxon>Viridiplantae</taxon>
        <taxon>Streptophyta</taxon>
        <taxon>Embryophyta</taxon>
        <taxon>Tracheophyta</taxon>
        <taxon>Spermatophyta</taxon>
        <taxon>Magnoliopsida</taxon>
        <taxon>Liliopsida</taxon>
        <taxon>Asparagales</taxon>
        <taxon>Iridaceae</taxon>
        <taxon>Iridoideae</taxon>
        <taxon>Irideae</taxon>
        <taxon>Iris</taxon>
    </lineage>
</organism>
<dbReference type="Gene3D" id="1.20.5.190">
    <property type="match status" value="1"/>
</dbReference>
<keyword evidence="4" id="KW-0106">Calcium</keyword>
<sequence>MDSPSLGSLCGKERTVVSLITLGAAPGALTDPTPEFLSGRTPADLASGNGYKGIAGFLAESSLTSHLSALTVNDTNGIDLADTSDIKCVESGIPVDGNEEVGHALKDSLSAVRNASLAAARIHQVYRVHSFQRKKLVEVDDQCGISDELALPPISIKTSKLLSAKTSRLGQHDTPVHAAAIKIQNKYRGWKGRKEFLITRQRIVKIQAHVRGHQARKRYKSWVWTVGIVEKAILRWRRKGSGLRGFRAEGLLEGTSMQTEPSSKKDDYDFLKEGRKQAEKRMDKALARVKSMVQYPEARDQLKVAECCVRTSGIKCKISFILQTFSHVFG</sequence>
<evidence type="ECO:0000256" key="6">
    <source>
        <dbReference type="ARBA" id="ARBA00023015"/>
    </source>
</evidence>
<gene>
    <name evidence="12" type="ORF">M6B38_240760</name>
</gene>
<dbReference type="GO" id="GO:0005634">
    <property type="term" value="C:nucleus"/>
    <property type="evidence" value="ECO:0007669"/>
    <property type="project" value="UniProtKB-SubCell"/>
</dbReference>
<keyword evidence="9" id="KW-0010">Activator</keyword>
<comment type="similarity">
    <text evidence="2">Belongs to the CAMTA family.</text>
</comment>
<keyword evidence="5" id="KW-0112">Calmodulin-binding</keyword>
<evidence type="ECO:0000256" key="2">
    <source>
        <dbReference type="ARBA" id="ARBA00008267"/>
    </source>
</evidence>
<keyword evidence="8" id="KW-0238">DNA-binding</keyword>
<comment type="subcellular location">
    <subcellularLocation>
        <location evidence="1">Nucleus</location>
    </subcellularLocation>
</comment>
<dbReference type="AlphaFoldDB" id="A0AAX6DIY0"/>
<dbReference type="Proteomes" id="UP001140949">
    <property type="component" value="Unassembled WGS sequence"/>
</dbReference>
<dbReference type="InterPro" id="IPR000048">
    <property type="entry name" value="IQ_motif_EF-hand-BS"/>
</dbReference>
<evidence type="ECO:0000256" key="9">
    <source>
        <dbReference type="ARBA" id="ARBA00023159"/>
    </source>
</evidence>
<evidence type="ECO:0000313" key="13">
    <source>
        <dbReference type="Proteomes" id="UP001140949"/>
    </source>
</evidence>
<dbReference type="FunFam" id="1.20.5.190:FF:000003">
    <property type="entry name" value="Calmodulin-binding transcription activator 2"/>
    <property type="match status" value="1"/>
</dbReference>
<reference evidence="12" key="1">
    <citation type="journal article" date="2023" name="GigaByte">
        <title>Genome assembly of the bearded iris, Iris pallida Lam.</title>
        <authorList>
            <person name="Bruccoleri R.E."/>
            <person name="Oakeley E.J."/>
            <person name="Faust A.M.E."/>
            <person name="Altorfer M."/>
            <person name="Dessus-Babus S."/>
            <person name="Burckhardt D."/>
            <person name="Oertli M."/>
            <person name="Naumann U."/>
            <person name="Petersen F."/>
            <person name="Wong J."/>
        </authorList>
    </citation>
    <scope>NUCLEOTIDE SEQUENCE</scope>
    <source>
        <strain evidence="12">GSM-AAB239-AS_SAM_17_03QT</strain>
    </source>
</reference>
<evidence type="ECO:0000256" key="5">
    <source>
        <dbReference type="ARBA" id="ARBA00022860"/>
    </source>
</evidence>
<evidence type="ECO:0000256" key="11">
    <source>
        <dbReference type="ARBA" id="ARBA00023242"/>
    </source>
</evidence>
<dbReference type="PANTHER" id="PTHR23335:SF29">
    <property type="entry name" value="CALMODULIN-BINDING TRANSCRIPTION ACTIVATOR 1"/>
    <property type="match status" value="1"/>
</dbReference>
<protein>
    <submittedName>
        <fullName evidence="12">Calmodulin-binding transcription activator 3-like</fullName>
    </submittedName>
</protein>
<dbReference type="PROSITE" id="PS50096">
    <property type="entry name" value="IQ"/>
    <property type="match status" value="2"/>
</dbReference>
<dbReference type="SUPFAM" id="SSF52540">
    <property type="entry name" value="P-loop containing nucleoside triphosphate hydrolases"/>
    <property type="match status" value="1"/>
</dbReference>
<dbReference type="SMART" id="SM00015">
    <property type="entry name" value="IQ"/>
    <property type="match status" value="2"/>
</dbReference>
<proteinExistence type="inferred from homology"/>
<keyword evidence="6" id="KW-0805">Transcription regulation</keyword>
<dbReference type="GO" id="GO:0003690">
    <property type="term" value="F:double-stranded DNA binding"/>
    <property type="evidence" value="ECO:0007669"/>
    <property type="project" value="TreeGrafter"/>
</dbReference>
<evidence type="ECO:0000256" key="7">
    <source>
        <dbReference type="ARBA" id="ARBA00023043"/>
    </source>
</evidence>
<dbReference type="GO" id="GO:0006357">
    <property type="term" value="P:regulation of transcription by RNA polymerase II"/>
    <property type="evidence" value="ECO:0007669"/>
    <property type="project" value="TreeGrafter"/>
</dbReference>
<dbReference type="GO" id="GO:0005516">
    <property type="term" value="F:calmodulin binding"/>
    <property type="evidence" value="ECO:0007669"/>
    <property type="project" value="UniProtKB-KW"/>
</dbReference>
<keyword evidence="13" id="KW-1185">Reference proteome</keyword>
<keyword evidence="3" id="KW-0677">Repeat</keyword>
<keyword evidence="10" id="KW-0804">Transcription</keyword>
<evidence type="ECO:0000313" key="12">
    <source>
        <dbReference type="EMBL" id="KAJ6791678.1"/>
    </source>
</evidence>
<comment type="caution">
    <text evidence="12">The sequence shown here is derived from an EMBL/GenBank/DDBJ whole genome shotgun (WGS) entry which is preliminary data.</text>
</comment>
<evidence type="ECO:0000256" key="4">
    <source>
        <dbReference type="ARBA" id="ARBA00022837"/>
    </source>
</evidence>
<dbReference type="EMBL" id="JANAVB010044218">
    <property type="protein sequence ID" value="KAJ6791678.1"/>
    <property type="molecule type" value="Genomic_DNA"/>
</dbReference>
<dbReference type="InterPro" id="IPR027417">
    <property type="entry name" value="P-loop_NTPase"/>
</dbReference>
<evidence type="ECO:0000256" key="10">
    <source>
        <dbReference type="ARBA" id="ARBA00023163"/>
    </source>
</evidence>